<protein>
    <submittedName>
        <fullName evidence="1">Uncharacterized protein</fullName>
    </submittedName>
</protein>
<dbReference type="EMBL" id="JAUOOM010000006">
    <property type="protein sequence ID" value="MDO6406540.1"/>
    <property type="molecule type" value="Genomic_DNA"/>
</dbReference>
<accession>A0ABT8XSV4</accession>
<gene>
    <name evidence="1" type="ORF">Q3404_08130</name>
</gene>
<evidence type="ECO:0000313" key="2">
    <source>
        <dbReference type="Proteomes" id="UP001171299"/>
    </source>
</evidence>
<reference evidence="1" key="1">
    <citation type="submission" date="2023-07" db="EMBL/GenBank/DDBJ databases">
        <title>The extreme plant-growth-promoting properties of Pantoea phytobeneficialis PF55 revealed by functional and genomic analysis.</title>
        <authorList>
            <person name="Nascimento F.X."/>
            <person name="Marcio R.J."/>
        </authorList>
    </citation>
    <scope>NUCLEOTIDE SEQUENCE</scope>
    <source>
        <strain evidence="1">PF55</strain>
    </source>
</reference>
<dbReference type="RefSeq" id="WP_244634104.1">
    <property type="nucleotide sequence ID" value="NZ_CP024639.1"/>
</dbReference>
<evidence type="ECO:0000313" key="1">
    <source>
        <dbReference type="EMBL" id="MDO6406540.1"/>
    </source>
</evidence>
<comment type="caution">
    <text evidence="1">The sequence shown here is derived from an EMBL/GenBank/DDBJ whole genome shotgun (WGS) entry which is preliminary data.</text>
</comment>
<name>A0ABT8XSV4_9GAMM</name>
<keyword evidence="2" id="KW-1185">Reference proteome</keyword>
<sequence length="248" mass="27872">MSLEDSLQQEVISSIKKSLSFNSFYQRIRPDITAFIAATSKLPLKKLDEWERLIRWTIYASAQASAKRNGDAKKQQFGSLSWLDVCNADGFKRERALRTLTGGAPNSFVFALAIRRLNDWVTQVRAAACDRLLLIAELTDPEIIIDVLFITFPYWDSWGRMGSTEKDILMKMVTLEKIAESLKKRLITSPSGPVATIFSQAGRTEALDSFLGEIAELSVQPSLRAKAYRCQFEGKIVWVEGMAWHGSG</sequence>
<dbReference type="Proteomes" id="UP001171299">
    <property type="component" value="Unassembled WGS sequence"/>
</dbReference>
<proteinExistence type="predicted"/>
<organism evidence="1 2">
    <name type="scientific">Pantoea phytobeneficialis</name>
    <dbReference type="NCBI Taxonomy" id="2052056"/>
    <lineage>
        <taxon>Bacteria</taxon>
        <taxon>Pseudomonadati</taxon>
        <taxon>Pseudomonadota</taxon>
        <taxon>Gammaproteobacteria</taxon>
        <taxon>Enterobacterales</taxon>
        <taxon>Erwiniaceae</taxon>
        <taxon>Pantoea</taxon>
    </lineage>
</organism>